<evidence type="ECO:0000313" key="2">
    <source>
        <dbReference type="Proteomes" id="UP000188929"/>
    </source>
</evidence>
<sequence length="82" mass="9035">MSEQISGVVESPDDLDPAEFFNASRDQVVLAVRITPVFGTLDLNLVTAVVDAANEAGFALVREQPLRDEYLLCVFDAYEDQD</sequence>
<dbReference type="RefSeq" id="WP_076816980.1">
    <property type="nucleotide sequence ID" value="NZ_MOMC01000025.1"/>
</dbReference>
<accession>A0A1V2IBW1</accession>
<dbReference type="Proteomes" id="UP000188929">
    <property type="component" value="Unassembled WGS sequence"/>
</dbReference>
<dbReference type="AlphaFoldDB" id="A0A1V2IBW1"/>
<evidence type="ECO:0000313" key="1">
    <source>
        <dbReference type="EMBL" id="ONH30510.1"/>
    </source>
</evidence>
<comment type="caution">
    <text evidence="1">The sequence shown here is derived from an EMBL/GenBank/DDBJ whole genome shotgun (WGS) entry which is preliminary data.</text>
</comment>
<proteinExistence type="predicted"/>
<dbReference type="EMBL" id="MOMC01000025">
    <property type="protein sequence ID" value="ONH30510.1"/>
    <property type="molecule type" value="Genomic_DNA"/>
</dbReference>
<organism evidence="1 2">
    <name type="scientific">Pseudofrankia asymbiotica</name>
    <dbReference type="NCBI Taxonomy" id="1834516"/>
    <lineage>
        <taxon>Bacteria</taxon>
        <taxon>Bacillati</taxon>
        <taxon>Actinomycetota</taxon>
        <taxon>Actinomycetes</taxon>
        <taxon>Frankiales</taxon>
        <taxon>Frankiaceae</taxon>
        <taxon>Pseudofrankia</taxon>
    </lineage>
</organism>
<name>A0A1V2IBW1_9ACTN</name>
<gene>
    <name evidence="1" type="ORF">BL253_13565</name>
</gene>
<protein>
    <submittedName>
        <fullName evidence="1">Uncharacterized protein</fullName>
    </submittedName>
</protein>
<dbReference type="OrthoDB" id="3214232at2"/>
<reference evidence="2" key="1">
    <citation type="submission" date="2016-10" db="EMBL/GenBank/DDBJ databases">
        <title>Frankia sp. NRRL B-16386 Genome sequencing.</title>
        <authorList>
            <person name="Ghodhbane-Gtari F."/>
            <person name="Swanson E."/>
            <person name="Gueddou A."/>
            <person name="Hezbri K."/>
            <person name="Ktari K."/>
            <person name="Nouioui I."/>
            <person name="Morris K."/>
            <person name="Simpson S."/>
            <person name="Abebe-Akele F."/>
            <person name="Thomas K."/>
            <person name="Gtari M."/>
            <person name="Tisa L.S."/>
        </authorList>
    </citation>
    <scope>NUCLEOTIDE SEQUENCE [LARGE SCALE GENOMIC DNA]</scope>
    <source>
        <strain evidence="2">NRRL B-16386</strain>
    </source>
</reference>
<keyword evidence="2" id="KW-1185">Reference proteome</keyword>